<accession>A0A6H1ZKU5</accession>
<sequence length="324" mass="37592">MNQEELKKRQAWSLPKKIAETEIRIVEWYLAFDGQVYISFSGGKDSTVLVDLVHGLFPDVPLLFNNTGLEYPEIIQFVRSFEDVIETRPSMPFHQIVKKYGYPIISKKVARQIHDLQNPTPRNEATRNLYLTGIKQDGTLAKSNTTKLPQKWRYLIDAPFKIHNICCDILKKTPIKKYEKETGRRAYIGTMASDSDTRETVYLKQGCNAFDKKQPSSQPLSFWTEQDIWGYINQKSLSYCSVYDMGIRRTGCMFCMFGITHEQKHGTNRFLQMQQTHPKQHKYCIEKLGCGYVLDYIGVPHTESNNGIEQTPLSTQYKQMELFN</sequence>
<protein>
    <submittedName>
        <fullName evidence="2">Putative phosphoadenosine phosphosulfate</fullName>
    </submittedName>
</protein>
<dbReference type="SUPFAM" id="SSF52402">
    <property type="entry name" value="Adenine nucleotide alpha hydrolases-like"/>
    <property type="match status" value="1"/>
</dbReference>
<dbReference type="Gene3D" id="3.40.50.620">
    <property type="entry name" value="HUPs"/>
    <property type="match status" value="1"/>
</dbReference>
<reference evidence="2" key="1">
    <citation type="submission" date="2020-03" db="EMBL/GenBank/DDBJ databases">
        <title>The deep terrestrial virosphere.</title>
        <authorList>
            <person name="Holmfeldt K."/>
            <person name="Nilsson E."/>
            <person name="Simone D."/>
            <person name="Lopez-Fernandez M."/>
            <person name="Wu X."/>
            <person name="de Brujin I."/>
            <person name="Lundin D."/>
            <person name="Andersson A."/>
            <person name="Bertilsson S."/>
            <person name="Dopson M."/>
        </authorList>
    </citation>
    <scope>NUCLEOTIDE SEQUENCE</scope>
    <source>
        <strain evidence="2">TM448A00842</strain>
        <strain evidence="3">TM448B00141</strain>
    </source>
</reference>
<dbReference type="AlphaFoldDB" id="A0A6H1ZKU5"/>
<evidence type="ECO:0000313" key="3">
    <source>
        <dbReference type="EMBL" id="QJH93863.1"/>
    </source>
</evidence>
<evidence type="ECO:0000313" key="2">
    <source>
        <dbReference type="EMBL" id="QJA48148.1"/>
    </source>
</evidence>
<gene>
    <name evidence="2" type="ORF">TM448A00842_0011</name>
    <name evidence="3" type="ORF">TM448B00141_0049</name>
</gene>
<dbReference type="EMBL" id="MT144073">
    <property type="protein sequence ID" value="QJA48148.1"/>
    <property type="molecule type" value="Genomic_DNA"/>
</dbReference>
<dbReference type="GO" id="GO:0003824">
    <property type="term" value="F:catalytic activity"/>
    <property type="evidence" value="ECO:0007669"/>
    <property type="project" value="InterPro"/>
</dbReference>
<dbReference type="InterPro" id="IPR002500">
    <property type="entry name" value="PAPS_reduct_dom"/>
</dbReference>
<evidence type="ECO:0000259" key="1">
    <source>
        <dbReference type="Pfam" id="PF01507"/>
    </source>
</evidence>
<organism evidence="2">
    <name type="scientific">viral metagenome</name>
    <dbReference type="NCBI Taxonomy" id="1070528"/>
    <lineage>
        <taxon>unclassified sequences</taxon>
        <taxon>metagenomes</taxon>
        <taxon>organismal metagenomes</taxon>
    </lineage>
</organism>
<dbReference type="Pfam" id="PF01507">
    <property type="entry name" value="PAPS_reduct"/>
    <property type="match status" value="2"/>
</dbReference>
<dbReference type="InterPro" id="IPR050128">
    <property type="entry name" value="Sulfate_adenylyltrnsfr_sub2"/>
</dbReference>
<feature type="domain" description="Phosphoadenosine phosphosulphate reductase" evidence="1">
    <location>
        <begin position="159"/>
        <end position="255"/>
    </location>
</feature>
<name>A0A6H1ZKU5_9ZZZZ</name>
<dbReference type="PANTHER" id="PTHR43196">
    <property type="entry name" value="SULFATE ADENYLYLTRANSFERASE SUBUNIT 2"/>
    <property type="match status" value="1"/>
</dbReference>
<proteinExistence type="predicted"/>
<dbReference type="PANTHER" id="PTHR43196:SF2">
    <property type="entry name" value="PHOSPHOADENOSINE PHOSPHOSULFATE REDUCTASE"/>
    <property type="match status" value="1"/>
</dbReference>
<dbReference type="EMBL" id="MT144592">
    <property type="protein sequence ID" value="QJH93863.1"/>
    <property type="molecule type" value="Genomic_DNA"/>
</dbReference>
<feature type="domain" description="Phosphoadenosine phosphosulphate reductase" evidence="1">
    <location>
        <begin position="36"/>
        <end position="88"/>
    </location>
</feature>
<dbReference type="InterPro" id="IPR014729">
    <property type="entry name" value="Rossmann-like_a/b/a_fold"/>
</dbReference>